<keyword evidence="1" id="KW-0812">Transmembrane</keyword>
<evidence type="ECO:0000313" key="3">
    <source>
        <dbReference type="Proteomes" id="UP000823786"/>
    </source>
</evidence>
<organism evidence="2 3">
    <name type="scientific">Rhizobium herbae</name>
    <dbReference type="NCBI Taxonomy" id="508661"/>
    <lineage>
        <taxon>Bacteria</taxon>
        <taxon>Pseudomonadati</taxon>
        <taxon>Pseudomonadota</taxon>
        <taxon>Alphaproteobacteria</taxon>
        <taxon>Hyphomicrobiales</taxon>
        <taxon>Rhizobiaceae</taxon>
        <taxon>Rhizobium/Agrobacterium group</taxon>
        <taxon>Rhizobium</taxon>
    </lineage>
</organism>
<accession>A0ABS4EW44</accession>
<dbReference type="EMBL" id="JAGGJV010000014">
    <property type="protein sequence ID" value="MBP1862164.1"/>
    <property type="molecule type" value="Genomic_DNA"/>
</dbReference>
<dbReference type="RefSeq" id="WP_209857154.1">
    <property type="nucleotide sequence ID" value="NZ_JAGGJV010000014.1"/>
</dbReference>
<sequence>MTRAGWFFIAGAAALGVIIDIFAYASHVWGVIGPALTEERVRNWLGALSGWVAAIVAGATMLPLYRQLRHVRRQTDFQLGDALPTIDVTPDLDDSRIMVVRVVNWNRRGMLVHRIASNLTTNVGLHETKLDGEVVALGQFRWPMPLRGWEDRSKSPHTLQLKIFAGPDDDILRDWPPRAKVILKVQLLADTHTLKELSASVHP</sequence>
<gene>
    <name evidence="2" type="ORF">J2Z75_005695</name>
</gene>
<keyword evidence="1" id="KW-1133">Transmembrane helix</keyword>
<reference evidence="2 3" key="1">
    <citation type="submission" date="2021-03" db="EMBL/GenBank/DDBJ databases">
        <title>Genomic Encyclopedia of Type Strains, Phase IV (KMG-IV): sequencing the most valuable type-strain genomes for metagenomic binning, comparative biology and taxonomic classification.</title>
        <authorList>
            <person name="Goeker M."/>
        </authorList>
    </citation>
    <scope>NUCLEOTIDE SEQUENCE [LARGE SCALE GENOMIC DNA]</scope>
    <source>
        <strain evidence="2 3">DSM 26427</strain>
    </source>
</reference>
<keyword evidence="1" id="KW-0472">Membrane</keyword>
<comment type="caution">
    <text evidence="2">The sequence shown here is derived from an EMBL/GenBank/DDBJ whole genome shotgun (WGS) entry which is preliminary data.</text>
</comment>
<feature type="transmembrane region" description="Helical" evidence="1">
    <location>
        <begin position="44"/>
        <end position="65"/>
    </location>
</feature>
<evidence type="ECO:0000313" key="2">
    <source>
        <dbReference type="EMBL" id="MBP1862164.1"/>
    </source>
</evidence>
<dbReference type="Proteomes" id="UP000823786">
    <property type="component" value="Unassembled WGS sequence"/>
</dbReference>
<name>A0ABS4EW44_9HYPH</name>
<protein>
    <submittedName>
        <fullName evidence="2">Uncharacterized protein</fullName>
    </submittedName>
</protein>
<proteinExistence type="predicted"/>
<feature type="transmembrane region" description="Helical" evidence="1">
    <location>
        <begin position="7"/>
        <end position="32"/>
    </location>
</feature>
<evidence type="ECO:0000256" key="1">
    <source>
        <dbReference type="SAM" id="Phobius"/>
    </source>
</evidence>
<keyword evidence="3" id="KW-1185">Reference proteome</keyword>